<dbReference type="InterPro" id="IPR000182">
    <property type="entry name" value="GNAT_dom"/>
</dbReference>
<evidence type="ECO:0000259" key="1">
    <source>
        <dbReference type="PROSITE" id="PS51186"/>
    </source>
</evidence>
<dbReference type="EMBL" id="FP929055">
    <property type="protein sequence ID" value="CBL27177.1"/>
    <property type="molecule type" value="Genomic_DNA"/>
</dbReference>
<dbReference type="Gene3D" id="3.40.630.30">
    <property type="match status" value="1"/>
</dbReference>
<dbReference type="InterPro" id="IPR016181">
    <property type="entry name" value="Acyl_CoA_acyltransferase"/>
</dbReference>
<dbReference type="SUPFAM" id="SSF55729">
    <property type="entry name" value="Acyl-CoA N-acyltransferases (Nat)"/>
    <property type="match status" value="1"/>
</dbReference>
<dbReference type="Proteomes" id="UP000008956">
    <property type="component" value="Chromosome"/>
</dbReference>
<dbReference type="GO" id="GO:0016747">
    <property type="term" value="F:acyltransferase activity, transferring groups other than amino-acyl groups"/>
    <property type="evidence" value="ECO:0007669"/>
    <property type="project" value="InterPro"/>
</dbReference>
<proteinExistence type="predicted"/>
<feature type="domain" description="N-acetyltransferase" evidence="1">
    <location>
        <begin position="1"/>
        <end position="114"/>
    </location>
</feature>
<dbReference type="KEGG" id="rto:RTO_27230"/>
<sequence>MLASKFEKYGTVSYVRENGKIIAICAGYTNDQVQRLGYISVVASLPEYTNKGYGKVAVQGFIEKAKNAGMKAIHLYADKENKIALNMYGKLGFVDWIIPDELRPEDKHLIRWIL</sequence>
<keyword evidence="2" id="KW-0808">Transferase</keyword>
<dbReference type="CDD" id="cd04301">
    <property type="entry name" value="NAT_SF"/>
    <property type="match status" value="1"/>
</dbReference>
<protein>
    <submittedName>
        <fullName evidence="2">Predicted acetyltransferase</fullName>
    </submittedName>
</protein>
<reference evidence="2 3" key="1">
    <citation type="submission" date="2010-03" db="EMBL/GenBank/DDBJ databases">
        <title>The genome sequence of Ruminococcus torques L2-14.</title>
        <authorList>
            <consortium name="metaHIT consortium -- http://www.metahit.eu/"/>
            <person name="Pajon A."/>
            <person name="Turner K."/>
            <person name="Parkhill J."/>
            <person name="Duncan S."/>
            <person name="Flint H."/>
        </authorList>
    </citation>
    <scope>NUCLEOTIDE SEQUENCE [LARGE SCALE GENOMIC DNA]</scope>
    <source>
        <strain evidence="2 3">L2-14</strain>
    </source>
</reference>
<gene>
    <name evidence="2" type="ORF">RTO_27230</name>
</gene>
<evidence type="ECO:0000313" key="2">
    <source>
        <dbReference type="EMBL" id="CBL27177.1"/>
    </source>
</evidence>
<dbReference type="Pfam" id="PF00583">
    <property type="entry name" value="Acetyltransf_1"/>
    <property type="match status" value="1"/>
</dbReference>
<dbReference type="PROSITE" id="PS51186">
    <property type="entry name" value="GNAT"/>
    <property type="match status" value="1"/>
</dbReference>
<dbReference type="PATRIC" id="fig|657313.3.peg.2601"/>
<dbReference type="AlphaFoldDB" id="D4LZG7"/>
<evidence type="ECO:0000313" key="3">
    <source>
        <dbReference type="Proteomes" id="UP000008956"/>
    </source>
</evidence>
<dbReference type="HOGENOM" id="CLU_170381_0_0_9"/>
<reference evidence="2 3" key="2">
    <citation type="submission" date="2010-03" db="EMBL/GenBank/DDBJ databases">
        <authorList>
            <person name="Pajon A."/>
        </authorList>
    </citation>
    <scope>NUCLEOTIDE SEQUENCE [LARGE SCALE GENOMIC DNA]</scope>
    <source>
        <strain evidence="2 3">L2-14</strain>
    </source>
</reference>
<organism evidence="2 3">
    <name type="scientific">[Ruminococcus] torques L2-14</name>
    <dbReference type="NCBI Taxonomy" id="657313"/>
    <lineage>
        <taxon>Bacteria</taxon>
        <taxon>Bacillati</taxon>
        <taxon>Bacillota</taxon>
        <taxon>Clostridia</taxon>
        <taxon>Lachnospirales</taxon>
        <taxon>Lachnospiraceae</taxon>
        <taxon>Mediterraneibacter</taxon>
    </lineage>
</organism>
<name>D4LZG7_9FIRM</name>
<accession>D4LZG7</accession>